<organism evidence="12 13">
    <name type="scientific">Roseibaca calidilacus</name>
    <dbReference type="NCBI Taxonomy" id="1666912"/>
    <lineage>
        <taxon>Bacteria</taxon>
        <taxon>Pseudomonadati</taxon>
        <taxon>Pseudomonadota</taxon>
        <taxon>Alphaproteobacteria</taxon>
        <taxon>Rhodobacterales</taxon>
        <taxon>Paracoccaceae</taxon>
        <taxon>Roseinatronobacter</taxon>
    </lineage>
</organism>
<comment type="caution">
    <text evidence="8">Lacks conserved residue(s) required for the propagation of feature annotation.</text>
</comment>
<keyword evidence="6 8" id="KW-0057">Aromatic amino acid biosynthesis</keyword>
<dbReference type="InterPro" id="IPR023193">
    <property type="entry name" value="EPSP_synthase_CS"/>
</dbReference>
<dbReference type="RefSeq" id="WP_072245419.1">
    <property type="nucleotide sequence ID" value="NZ_FBYC01000004.1"/>
</dbReference>
<proteinExistence type="inferred from homology"/>
<dbReference type="InterPro" id="IPR006264">
    <property type="entry name" value="EPSP_synthase"/>
</dbReference>
<evidence type="ECO:0000256" key="9">
    <source>
        <dbReference type="SAM" id="MobiDB-lite"/>
    </source>
</evidence>
<dbReference type="OrthoDB" id="9809920at2"/>
<evidence type="ECO:0000259" key="10">
    <source>
        <dbReference type="Pfam" id="PF00275"/>
    </source>
</evidence>
<feature type="binding site" evidence="8">
    <location>
        <position position="357"/>
    </location>
    <ligand>
        <name>phosphoenolpyruvate</name>
        <dbReference type="ChEBI" id="CHEBI:58702"/>
    </ligand>
</feature>
<reference evidence="11 14" key="2">
    <citation type="submission" date="2016-01" db="EMBL/GenBank/DDBJ databases">
        <authorList>
            <person name="Varghese N."/>
        </authorList>
    </citation>
    <scope>NUCLEOTIDE SEQUENCE [LARGE SCALE GENOMIC DNA]</scope>
    <source>
        <strain evidence="11 14">HL-91</strain>
    </source>
</reference>
<evidence type="ECO:0000313" key="14">
    <source>
        <dbReference type="Proteomes" id="UP000182045"/>
    </source>
</evidence>
<evidence type="ECO:0000256" key="6">
    <source>
        <dbReference type="ARBA" id="ARBA00023141"/>
    </source>
</evidence>
<feature type="binding site" evidence="8">
    <location>
        <position position="28"/>
    </location>
    <ligand>
        <name>phosphoenolpyruvate</name>
        <dbReference type="ChEBI" id="CHEBI:58702"/>
    </ligand>
</feature>
<evidence type="ECO:0000256" key="1">
    <source>
        <dbReference type="ARBA" id="ARBA00004811"/>
    </source>
</evidence>
<gene>
    <name evidence="8 12" type="primary">aroA</name>
    <name evidence="11" type="ORF">Ga0058931_1070</name>
    <name evidence="12" type="ORF">HLUCCA05_13175</name>
</gene>
<evidence type="ECO:0000313" key="11">
    <source>
        <dbReference type="EMBL" id="CUX80361.1"/>
    </source>
</evidence>
<dbReference type="STRING" id="1666912.Ga0058931_1070"/>
<name>A0A0P7WQ77_9RHOB</name>
<keyword evidence="14" id="KW-1185">Reference proteome</keyword>
<comment type="subunit">
    <text evidence="8">Monomer.</text>
</comment>
<dbReference type="Proteomes" id="UP000050413">
    <property type="component" value="Unassembled WGS sequence"/>
</dbReference>
<feature type="binding site" evidence="8">
    <location>
        <position position="353"/>
    </location>
    <ligand>
        <name>3-phosphoshikimate</name>
        <dbReference type="ChEBI" id="CHEBI:145989"/>
    </ligand>
</feature>
<dbReference type="PANTHER" id="PTHR21090">
    <property type="entry name" value="AROM/DEHYDROQUINATE SYNTHASE"/>
    <property type="match status" value="1"/>
</dbReference>
<dbReference type="InterPro" id="IPR036968">
    <property type="entry name" value="Enolpyruvate_Tfrase_sf"/>
</dbReference>
<comment type="subcellular location">
    <subcellularLocation>
        <location evidence="8">Cytoplasm</location>
    </subcellularLocation>
</comment>
<dbReference type="GO" id="GO:0009423">
    <property type="term" value="P:chorismate biosynthetic process"/>
    <property type="evidence" value="ECO:0007669"/>
    <property type="project" value="UniProtKB-UniRule"/>
</dbReference>
<feature type="binding site" evidence="8">
    <location>
        <position position="176"/>
    </location>
    <ligand>
        <name>phosphoenolpyruvate</name>
        <dbReference type="ChEBI" id="CHEBI:58702"/>
    </ligand>
</feature>
<dbReference type="PANTHER" id="PTHR21090:SF5">
    <property type="entry name" value="PENTAFUNCTIONAL AROM POLYPEPTIDE"/>
    <property type="match status" value="1"/>
</dbReference>
<dbReference type="PROSITE" id="PS00885">
    <property type="entry name" value="EPSP_SYNTHASE_2"/>
    <property type="match status" value="1"/>
</dbReference>
<dbReference type="GO" id="GO:0008652">
    <property type="term" value="P:amino acid biosynthetic process"/>
    <property type="evidence" value="ECO:0007669"/>
    <property type="project" value="UniProtKB-KW"/>
</dbReference>
<feature type="region of interest" description="Disordered" evidence="9">
    <location>
        <begin position="1"/>
        <end position="23"/>
    </location>
</feature>
<keyword evidence="4 8" id="KW-0028">Amino-acid biosynthesis</keyword>
<evidence type="ECO:0000256" key="7">
    <source>
        <dbReference type="ARBA" id="ARBA00044633"/>
    </source>
</evidence>
<evidence type="ECO:0000313" key="13">
    <source>
        <dbReference type="Proteomes" id="UP000050413"/>
    </source>
</evidence>
<evidence type="ECO:0000256" key="3">
    <source>
        <dbReference type="ARBA" id="ARBA00022490"/>
    </source>
</evidence>
<dbReference type="HAMAP" id="MF_00210">
    <property type="entry name" value="EPSP_synth"/>
    <property type="match status" value="1"/>
</dbReference>
<feature type="binding site" evidence="8">
    <location>
        <position position="176"/>
    </location>
    <ligand>
        <name>3-phosphoshikimate</name>
        <dbReference type="ChEBI" id="CHEBI:145989"/>
    </ligand>
</feature>
<feature type="binding site" evidence="8">
    <location>
        <position position="174"/>
    </location>
    <ligand>
        <name>3-phosphoshikimate</name>
        <dbReference type="ChEBI" id="CHEBI:145989"/>
    </ligand>
</feature>
<dbReference type="GO" id="GO:0003866">
    <property type="term" value="F:3-phosphoshikimate 1-carboxyvinyltransferase activity"/>
    <property type="evidence" value="ECO:0007669"/>
    <property type="project" value="UniProtKB-UniRule"/>
</dbReference>
<evidence type="ECO:0000256" key="2">
    <source>
        <dbReference type="ARBA" id="ARBA00009948"/>
    </source>
</evidence>
<reference evidence="12 13" key="1">
    <citation type="submission" date="2015-09" db="EMBL/GenBank/DDBJ databases">
        <title>Identification and resolution of microdiversity through metagenomic sequencing of parallel consortia.</title>
        <authorList>
            <person name="Nelson W.C."/>
            <person name="Romine M.F."/>
            <person name="Lindemann S.R."/>
        </authorList>
    </citation>
    <scope>NUCLEOTIDE SEQUENCE [LARGE SCALE GENOMIC DNA]</scope>
    <source>
        <strain evidence="12">HL-91</strain>
    </source>
</reference>
<dbReference type="InterPro" id="IPR001986">
    <property type="entry name" value="Enolpyruvate_Tfrase_dom"/>
</dbReference>
<accession>A0A0P7WQ77</accession>
<feature type="binding site" evidence="8">
    <location>
        <position position="129"/>
    </location>
    <ligand>
        <name>phosphoenolpyruvate</name>
        <dbReference type="ChEBI" id="CHEBI:58702"/>
    </ligand>
</feature>
<dbReference type="GO" id="GO:0009073">
    <property type="term" value="P:aromatic amino acid family biosynthetic process"/>
    <property type="evidence" value="ECO:0007669"/>
    <property type="project" value="UniProtKB-KW"/>
</dbReference>
<dbReference type="Pfam" id="PF00275">
    <property type="entry name" value="EPSP_synthase"/>
    <property type="match status" value="1"/>
</dbReference>
<sequence length="447" mass="46404">MSGHGPAIPMTARKSGPLSGVAEVPGDKSISHRALILGALSVGETRITGLLEGQDVLDTASAMRAFGAEVIQHGPGDWTVQGVGVGGFAEPDRVIDCGNSGTGVRLIMGAMATTAITASFTGDASLVKRPMGRVTDPLALFGAQAVGRDGGRLPMTVVGAANPVPVRYRVPMPSAQVKSAVLLAGLNAPGQTVVIEGEPTRDHTERMLRGFGAELTVEDTDEGRVITLTGQPELTGQDVAVPRDPSSAAFPVCAALMVQDSNIFVPGISQNPTRNGIFLTLQEMGADLVLENPREEGGEPVADLRVRFGALKGINVPPERAASMIDEYPILAALAATAEGVTVMTGIKELRVKESDRIDAMARGLEACGVRVDETEDSLTVYGMAQVPGGATVASHLDHRIAMAFLCLGMVSAKPITVDDASPIATSFPVFEGLMTGLGANIIRANR</sequence>
<dbReference type="CDD" id="cd01556">
    <property type="entry name" value="EPSP_synthase"/>
    <property type="match status" value="1"/>
</dbReference>
<dbReference type="Proteomes" id="UP000182045">
    <property type="component" value="Unassembled WGS sequence"/>
</dbReference>
<dbReference type="NCBIfam" id="TIGR01356">
    <property type="entry name" value="aroA"/>
    <property type="match status" value="1"/>
</dbReference>
<dbReference type="AlphaFoldDB" id="A0A0P7WQ77"/>
<dbReference type="PIRSF" id="PIRSF000505">
    <property type="entry name" value="EPSPS"/>
    <property type="match status" value="1"/>
</dbReference>
<comment type="pathway">
    <text evidence="1 8">Metabolic intermediate biosynthesis; chorismate biosynthesis; chorismate from D-erythrose 4-phosphate and phosphoenolpyruvate: step 6/7.</text>
</comment>
<dbReference type="FunFam" id="3.65.10.10:FF:000005">
    <property type="entry name" value="3-phosphoshikimate 1-carboxyvinyltransferase"/>
    <property type="match status" value="1"/>
</dbReference>
<feature type="binding site" evidence="8">
    <location>
        <position position="33"/>
    </location>
    <ligand>
        <name>3-phosphoshikimate</name>
        <dbReference type="ChEBI" id="CHEBI:145989"/>
    </ligand>
</feature>
<dbReference type="PATRIC" id="fig|1666912.4.peg.537"/>
<feature type="active site" description="Proton acceptor" evidence="8">
    <location>
        <position position="326"/>
    </location>
</feature>
<dbReference type="EMBL" id="FBYC01000004">
    <property type="protein sequence ID" value="CUX80361.1"/>
    <property type="molecule type" value="Genomic_DNA"/>
</dbReference>
<dbReference type="SUPFAM" id="SSF55205">
    <property type="entry name" value="EPT/RTPC-like"/>
    <property type="match status" value="1"/>
</dbReference>
<comment type="caution">
    <text evidence="12">The sequence shown here is derived from an EMBL/GenBank/DDBJ whole genome shotgun (WGS) entry which is preliminary data.</text>
</comment>
<keyword evidence="3 8" id="KW-0963">Cytoplasm</keyword>
<keyword evidence="5 8" id="KW-0808">Transferase</keyword>
<feature type="domain" description="Enolpyruvate transferase" evidence="10">
    <location>
        <begin position="13"/>
        <end position="433"/>
    </location>
</feature>
<comment type="function">
    <text evidence="8">Catalyzes the transfer of the enolpyruvyl moiety of phosphoenolpyruvate (PEP) to the 5-hydroxyl of shikimate-3-phosphate (S3P) to produce enolpyruvyl shikimate-3-phosphate and inorganic phosphate.</text>
</comment>
<feature type="binding site" evidence="8">
    <location>
        <position position="400"/>
    </location>
    <ligand>
        <name>phosphoenolpyruvate</name>
        <dbReference type="ChEBI" id="CHEBI:58702"/>
    </ligand>
</feature>
<dbReference type="InterPro" id="IPR013792">
    <property type="entry name" value="RNA3'P_cycl/enolpyr_Trfase_a/b"/>
</dbReference>
<evidence type="ECO:0000313" key="12">
    <source>
        <dbReference type="EMBL" id="KPP92970.1"/>
    </source>
</evidence>
<evidence type="ECO:0000256" key="5">
    <source>
        <dbReference type="ARBA" id="ARBA00022679"/>
    </source>
</evidence>
<feature type="binding site" evidence="8">
    <location>
        <position position="326"/>
    </location>
    <ligand>
        <name>3-phosphoshikimate</name>
        <dbReference type="ChEBI" id="CHEBI:145989"/>
    </ligand>
</feature>
<dbReference type="EC" id="2.5.1.19" evidence="8"/>
<dbReference type="PROSITE" id="PS00104">
    <property type="entry name" value="EPSP_SYNTHASE_1"/>
    <property type="match status" value="1"/>
</dbReference>
<protein>
    <recommendedName>
        <fullName evidence="8">3-phosphoshikimate 1-carboxyvinyltransferase</fullName>
        <ecNumber evidence="8">2.5.1.19</ecNumber>
    </recommendedName>
    <alternativeName>
        <fullName evidence="8">5-enolpyruvylshikimate-3-phosphate synthase</fullName>
        <shortName evidence="8">EPSP synthase</shortName>
        <shortName evidence="8">EPSPS</shortName>
    </alternativeName>
</protein>
<dbReference type="Gene3D" id="3.65.10.10">
    <property type="entry name" value="Enolpyruvate transferase domain"/>
    <property type="match status" value="2"/>
</dbReference>
<dbReference type="EMBL" id="LJSG01000010">
    <property type="protein sequence ID" value="KPP92970.1"/>
    <property type="molecule type" value="Genomic_DNA"/>
</dbReference>
<comment type="catalytic activity">
    <reaction evidence="7">
        <text>3-phosphoshikimate + phosphoenolpyruvate = 5-O-(1-carboxyvinyl)-3-phosphoshikimate + phosphate</text>
        <dbReference type="Rhea" id="RHEA:21256"/>
        <dbReference type="ChEBI" id="CHEBI:43474"/>
        <dbReference type="ChEBI" id="CHEBI:57701"/>
        <dbReference type="ChEBI" id="CHEBI:58702"/>
        <dbReference type="ChEBI" id="CHEBI:145989"/>
        <dbReference type="EC" id="2.5.1.19"/>
    </reaction>
    <physiologicalReaction direction="left-to-right" evidence="7">
        <dbReference type="Rhea" id="RHEA:21257"/>
    </physiologicalReaction>
</comment>
<feature type="binding site" evidence="8">
    <location>
        <position position="29"/>
    </location>
    <ligand>
        <name>3-phosphoshikimate</name>
        <dbReference type="ChEBI" id="CHEBI:145989"/>
    </ligand>
</feature>
<feature type="binding site" evidence="8">
    <location>
        <position position="28"/>
    </location>
    <ligand>
        <name>3-phosphoshikimate</name>
        <dbReference type="ChEBI" id="CHEBI:145989"/>
    </ligand>
</feature>
<dbReference type="UniPathway" id="UPA00053">
    <property type="reaction ID" value="UER00089"/>
</dbReference>
<evidence type="ECO:0000256" key="8">
    <source>
        <dbReference type="HAMAP-Rule" id="MF_00210"/>
    </source>
</evidence>
<evidence type="ECO:0000256" key="4">
    <source>
        <dbReference type="ARBA" id="ARBA00022605"/>
    </source>
</evidence>
<dbReference type="GO" id="GO:0005737">
    <property type="term" value="C:cytoplasm"/>
    <property type="evidence" value="ECO:0007669"/>
    <property type="project" value="UniProtKB-SubCell"/>
</dbReference>
<feature type="binding site" evidence="8">
    <location>
        <position position="101"/>
    </location>
    <ligand>
        <name>phosphoenolpyruvate</name>
        <dbReference type="ChEBI" id="CHEBI:58702"/>
    </ligand>
</feature>
<comment type="similarity">
    <text evidence="2 8">Belongs to the EPSP synthase family.</text>
</comment>